<evidence type="ECO:0000313" key="2">
    <source>
        <dbReference type="Proteomes" id="UP000324832"/>
    </source>
</evidence>
<protein>
    <submittedName>
        <fullName evidence="1">Uncharacterized protein</fullName>
    </submittedName>
</protein>
<gene>
    <name evidence="1" type="ORF">LSINAPIS_LOCUS11735</name>
</gene>
<name>A0A5E4QVP0_9NEOP</name>
<dbReference type="EMBL" id="FZQP02005277">
    <property type="protein sequence ID" value="VVD01279.1"/>
    <property type="molecule type" value="Genomic_DNA"/>
</dbReference>
<dbReference type="Proteomes" id="UP000324832">
    <property type="component" value="Unassembled WGS sequence"/>
</dbReference>
<organism evidence="1 2">
    <name type="scientific">Leptidea sinapis</name>
    <dbReference type="NCBI Taxonomy" id="189913"/>
    <lineage>
        <taxon>Eukaryota</taxon>
        <taxon>Metazoa</taxon>
        <taxon>Ecdysozoa</taxon>
        <taxon>Arthropoda</taxon>
        <taxon>Hexapoda</taxon>
        <taxon>Insecta</taxon>
        <taxon>Pterygota</taxon>
        <taxon>Neoptera</taxon>
        <taxon>Endopterygota</taxon>
        <taxon>Lepidoptera</taxon>
        <taxon>Glossata</taxon>
        <taxon>Ditrysia</taxon>
        <taxon>Papilionoidea</taxon>
        <taxon>Pieridae</taxon>
        <taxon>Dismorphiinae</taxon>
        <taxon>Leptidea</taxon>
    </lineage>
</organism>
<reference evidence="1 2" key="1">
    <citation type="submission" date="2017-07" db="EMBL/GenBank/DDBJ databases">
        <authorList>
            <person name="Talla V."/>
            <person name="Backstrom N."/>
        </authorList>
    </citation>
    <scope>NUCLEOTIDE SEQUENCE [LARGE SCALE GENOMIC DNA]</scope>
</reference>
<evidence type="ECO:0000313" key="1">
    <source>
        <dbReference type="EMBL" id="VVD01279.1"/>
    </source>
</evidence>
<proteinExistence type="predicted"/>
<dbReference type="AlphaFoldDB" id="A0A5E4QVP0"/>
<keyword evidence="2" id="KW-1185">Reference proteome</keyword>
<sequence length="69" mass="7884">MSMSDVDPAQWWYSDQVVAEVNEYVDPGPMRYCYALLVGCTVSSKEADLVKTLIFLHSYQAAYRLITIM</sequence>
<accession>A0A5E4QVP0</accession>